<comment type="caution">
    <text evidence="4">The sequence shown here is derived from an EMBL/GenBank/DDBJ whole genome shotgun (WGS) entry which is preliminary data.</text>
</comment>
<dbReference type="SUPFAM" id="SSF46689">
    <property type="entry name" value="Homeodomain-like"/>
    <property type="match status" value="1"/>
</dbReference>
<evidence type="ECO:0000256" key="2">
    <source>
        <dbReference type="PROSITE-ProRule" id="PRU00335"/>
    </source>
</evidence>
<sequence>MARPLSEEKRQAILQATIKLFAEEGINASTSKIAKLAKVSEGSIFTYFSNKDELMNQLYLELKNELQATLTEMPEIDSLKESIWFAWKSYVFWGVDHPEKHQVLAKLAMSSNVSNATKELANETFCDVSYLLEKAKKQGALKDQSVEFIGALLGAMGDVTMSFVRKNPSASETLCKDGFTAFWNAITRT</sequence>
<evidence type="ECO:0000259" key="3">
    <source>
        <dbReference type="PROSITE" id="PS50977"/>
    </source>
</evidence>
<protein>
    <submittedName>
        <fullName evidence="4">TetR/AcrR family transcriptional regulator</fullName>
    </submittedName>
</protein>
<dbReference type="PROSITE" id="PS01081">
    <property type="entry name" value="HTH_TETR_1"/>
    <property type="match status" value="1"/>
</dbReference>
<dbReference type="PRINTS" id="PR00455">
    <property type="entry name" value="HTHTETR"/>
</dbReference>
<gene>
    <name evidence="4" type="ORF">KYI77_00955</name>
</gene>
<feature type="domain" description="HTH tetR-type" evidence="3">
    <location>
        <begin position="7"/>
        <end position="66"/>
    </location>
</feature>
<dbReference type="Pfam" id="PF00440">
    <property type="entry name" value="TetR_N"/>
    <property type="match status" value="1"/>
</dbReference>
<dbReference type="InterPro" id="IPR009057">
    <property type="entry name" value="Homeodomain-like_sf"/>
</dbReference>
<dbReference type="EMBL" id="JAHWLI010000002">
    <property type="protein sequence ID" value="MBW3115031.1"/>
    <property type="molecule type" value="Genomic_DNA"/>
</dbReference>
<dbReference type="PROSITE" id="PS50977">
    <property type="entry name" value="HTH_TETR_2"/>
    <property type="match status" value="1"/>
</dbReference>
<reference evidence="4" key="1">
    <citation type="submission" date="2021-07" db="EMBL/GenBank/DDBJ databases">
        <authorList>
            <person name="Stanton E."/>
        </authorList>
    </citation>
    <scope>NUCLEOTIDE SEQUENCE</scope>
    <source>
        <strain evidence="4">2021EL-01139</strain>
    </source>
</reference>
<dbReference type="InterPro" id="IPR001647">
    <property type="entry name" value="HTH_TetR"/>
</dbReference>
<dbReference type="InterPro" id="IPR050109">
    <property type="entry name" value="HTH-type_TetR-like_transc_reg"/>
</dbReference>
<accession>A0AAE2Z988</accession>
<dbReference type="AlphaFoldDB" id="A0AAE2Z988"/>
<dbReference type="Proteomes" id="UP001155882">
    <property type="component" value="Unassembled WGS sequence"/>
</dbReference>
<organism evidence="4 5">
    <name type="scientific">Providencia rettgeri</name>
    <dbReference type="NCBI Taxonomy" id="587"/>
    <lineage>
        <taxon>Bacteria</taxon>
        <taxon>Pseudomonadati</taxon>
        <taxon>Pseudomonadota</taxon>
        <taxon>Gammaproteobacteria</taxon>
        <taxon>Enterobacterales</taxon>
        <taxon>Morganellaceae</taxon>
        <taxon>Providencia</taxon>
    </lineage>
</organism>
<proteinExistence type="predicted"/>
<dbReference type="RefSeq" id="WP_165879208.1">
    <property type="nucleotide sequence ID" value="NZ_JAAOIA010000003.1"/>
</dbReference>
<evidence type="ECO:0000256" key="1">
    <source>
        <dbReference type="ARBA" id="ARBA00023125"/>
    </source>
</evidence>
<feature type="DNA-binding region" description="H-T-H motif" evidence="2">
    <location>
        <begin position="29"/>
        <end position="48"/>
    </location>
</feature>
<dbReference type="GO" id="GO:0003677">
    <property type="term" value="F:DNA binding"/>
    <property type="evidence" value="ECO:0007669"/>
    <property type="project" value="UniProtKB-UniRule"/>
</dbReference>
<name>A0AAE2Z988_PRORE</name>
<dbReference type="Gene3D" id="1.10.357.10">
    <property type="entry name" value="Tetracycline Repressor, domain 2"/>
    <property type="match status" value="1"/>
</dbReference>
<keyword evidence="1 2" id="KW-0238">DNA-binding</keyword>
<dbReference type="InterPro" id="IPR023772">
    <property type="entry name" value="DNA-bd_HTH_TetR-type_CS"/>
</dbReference>
<evidence type="ECO:0000313" key="4">
    <source>
        <dbReference type="EMBL" id="MBW3115031.1"/>
    </source>
</evidence>
<dbReference type="PANTHER" id="PTHR30055:SF222">
    <property type="entry name" value="REGULATORY PROTEIN"/>
    <property type="match status" value="1"/>
</dbReference>
<evidence type="ECO:0000313" key="5">
    <source>
        <dbReference type="Proteomes" id="UP001155882"/>
    </source>
</evidence>
<dbReference type="PANTHER" id="PTHR30055">
    <property type="entry name" value="HTH-TYPE TRANSCRIPTIONAL REGULATOR RUTR"/>
    <property type="match status" value="1"/>
</dbReference>